<dbReference type="PANTHER" id="PTHR31391">
    <property type="entry name" value="B3 DOMAIN-CONTAINING PROTEIN OS11G0197600-RELATED"/>
    <property type="match status" value="1"/>
</dbReference>
<evidence type="ECO:0000259" key="7">
    <source>
        <dbReference type="PROSITE" id="PS50863"/>
    </source>
</evidence>
<feature type="compositionally biased region" description="Basic and acidic residues" evidence="6">
    <location>
        <begin position="133"/>
        <end position="152"/>
    </location>
</feature>
<dbReference type="GO" id="GO:0005634">
    <property type="term" value="C:nucleus"/>
    <property type="evidence" value="ECO:0007669"/>
    <property type="project" value="UniProtKB-SubCell"/>
</dbReference>
<dbReference type="PROSITE" id="PS50863">
    <property type="entry name" value="B3"/>
    <property type="match status" value="3"/>
</dbReference>
<proteinExistence type="predicted"/>
<name>A0A8J4R863_9ROSI</name>
<dbReference type="Pfam" id="PF02362">
    <property type="entry name" value="B3"/>
    <property type="match status" value="3"/>
</dbReference>
<keyword evidence="4" id="KW-0804">Transcription</keyword>
<keyword evidence="2" id="KW-0805">Transcription regulation</keyword>
<dbReference type="GO" id="GO:0003677">
    <property type="term" value="F:DNA binding"/>
    <property type="evidence" value="ECO:0007669"/>
    <property type="project" value="UniProtKB-KW"/>
</dbReference>
<feature type="domain" description="TF-B3" evidence="7">
    <location>
        <begin position="15"/>
        <end position="108"/>
    </location>
</feature>
<dbReference type="CDD" id="cd10017">
    <property type="entry name" value="B3_DNA"/>
    <property type="match status" value="3"/>
</dbReference>
<sequence>MDKETRQEMPNAKRPHFFDVYSAIFSSQRLKIPVRFVRHMKGRTSGLVTLEGPSGNRWHVKLIQQNDDLFLHQGWPEFVMDHFIESGDFLVFRYDGELHFTVQVFDKSSCEKEAAFHSECSQDPSDLGNSMGQKRERDEGASPSDKIFEGVPKKLRGSSSQLHLGCTVKNQEGKVDMYDGEVCKHEVVAMAKTLREAICPEETRHCGSTLRNSSIVSQSKASKEKQVLDIVQFNTKASIQSRNGKEDDLYMHGRVCLSMLSAQEVAQSFTSSFPYFVRIMKSFNVSGSYTLNIPYKFSMAHLPNSKIKIVLQNLKGECWTVNSVPTTRVNTSHTLCGGWIAFVRCNDIKVGDICVFELVRECELRVHILGVGREGLDCQNGKVVCSRSSGGRAPSSHKTSKVLPKKTKGKSPKASKRRQEVPFSIDVRKQCSASKTYTRAPVGSQSKAANKKLVQRRKVIEDEVGSKTKGSMRMMLALDEERAARSFSSSFPNFVRIMKQFNISGSYTLKIPYQFSTAHLPNCKTEIVLRNLKGKCWTVNSVPDSKGRMGHTFCGGWMAFVRGNDVKIGDICIFELVGECEMLVHISGNG</sequence>
<feature type="compositionally biased region" description="Polar residues" evidence="6">
    <location>
        <begin position="120"/>
        <end position="132"/>
    </location>
</feature>
<dbReference type="PANTHER" id="PTHR31391:SF106">
    <property type="entry name" value="B3 DOMAIN-CONTAINING PROTEIN OS01G0723500"/>
    <property type="match status" value="1"/>
</dbReference>
<accession>A0A8J4R863</accession>
<feature type="domain" description="TF-B3" evidence="7">
    <location>
        <begin position="276"/>
        <end position="372"/>
    </location>
</feature>
<evidence type="ECO:0000256" key="2">
    <source>
        <dbReference type="ARBA" id="ARBA00023015"/>
    </source>
</evidence>
<dbReference type="InterPro" id="IPR003340">
    <property type="entry name" value="B3_DNA-bd"/>
</dbReference>
<dbReference type="SUPFAM" id="SSF101936">
    <property type="entry name" value="DNA-binding pseudobarrel domain"/>
    <property type="match status" value="3"/>
</dbReference>
<evidence type="ECO:0000313" key="8">
    <source>
        <dbReference type="EMBL" id="KAF3959071.1"/>
    </source>
</evidence>
<comment type="subcellular location">
    <subcellularLocation>
        <location evidence="1">Nucleus</location>
    </subcellularLocation>
</comment>
<dbReference type="EMBL" id="JRKL02002413">
    <property type="protein sequence ID" value="KAF3959071.1"/>
    <property type="molecule type" value="Genomic_DNA"/>
</dbReference>
<protein>
    <recommendedName>
        <fullName evidence="7">TF-B3 domain-containing protein</fullName>
    </recommendedName>
</protein>
<feature type="domain" description="TF-B3" evidence="7">
    <location>
        <begin position="494"/>
        <end position="590"/>
    </location>
</feature>
<evidence type="ECO:0000256" key="5">
    <source>
        <dbReference type="ARBA" id="ARBA00023242"/>
    </source>
</evidence>
<dbReference type="Proteomes" id="UP000737018">
    <property type="component" value="Unassembled WGS sequence"/>
</dbReference>
<gene>
    <name evidence="8" type="ORF">CMV_016080</name>
</gene>
<feature type="region of interest" description="Disordered" evidence="6">
    <location>
        <begin position="386"/>
        <end position="420"/>
    </location>
</feature>
<keyword evidence="3" id="KW-0238">DNA-binding</keyword>
<keyword evidence="9" id="KW-1185">Reference proteome</keyword>
<evidence type="ECO:0000256" key="3">
    <source>
        <dbReference type="ARBA" id="ARBA00023125"/>
    </source>
</evidence>
<evidence type="ECO:0000313" key="9">
    <source>
        <dbReference type="Proteomes" id="UP000737018"/>
    </source>
</evidence>
<dbReference type="Gene3D" id="2.40.330.10">
    <property type="entry name" value="DNA-binding pseudobarrel domain"/>
    <property type="match status" value="3"/>
</dbReference>
<dbReference type="AlphaFoldDB" id="A0A8J4R863"/>
<feature type="region of interest" description="Disordered" evidence="6">
    <location>
        <begin position="120"/>
        <end position="152"/>
    </location>
</feature>
<feature type="compositionally biased region" description="Basic residues" evidence="6">
    <location>
        <begin position="398"/>
        <end position="416"/>
    </location>
</feature>
<evidence type="ECO:0000256" key="6">
    <source>
        <dbReference type="SAM" id="MobiDB-lite"/>
    </source>
</evidence>
<evidence type="ECO:0000256" key="4">
    <source>
        <dbReference type="ARBA" id="ARBA00023163"/>
    </source>
</evidence>
<evidence type="ECO:0000256" key="1">
    <source>
        <dbReference type="ARBA" id="ARBA00004123"/>
    </source>
</evidence>
<organism evidence="8 9">
    <name type="scientific">Castanea mollissima</name>
    <name type="common">Chinese chestnut</name>
    <dbReference type="NCBI Taxonomy" id="60419"/>
    <lineage>
        <taxon>Eukaryota</taxon>
        <taxon>Viridiplantae</taxon>
        <taxon>Streptophyta</taxon>
        <taxon>Embryophyta</taxon>
        <taxon>Tracheophyta</taxon>
        <taxon>Spermatophyta</taxon>
        <taxon>Magnoliopsida</taxon>
        <taxon>eudicotyledons</taxon>
        <taxon>Gunneridae</taxon>
        <taxon>Pentapetalae</taxon>
        <taxon>rosids</taxon>
        <taxon>fabids</taxon>
        <taxon>Fagales</taxon>
        <taxon>Fagaceae</taxon>
        <taxon>Castanea</taxon>
    </lineage>
</organism>
<dbReference type="OrthoDB" id="660291at2759"/>
<dbReference type="InterPro" id="IPR015300">
    <property type="entry name" value="DNA-bd_pseudobarrel_sf"/>
</dbReference>
<reference evidence="8" key="1">
    <citation type="submission" date="2020-03" db="EMBL/GenBank/DDBJ databases">
        <title>Castanea mollissima Vanexum genome sequencing.</title>
        <authorList>
            <person name="Staton M."/>
        </authorList>
    </citation>
    <scope>NUCLEOTIDE SEQUENCE</scope>
    <source>
        <tissue evidence="8">Leaf</tissue>
    </source>
</reference>
<dbReference type="InterPro" id="IPR044837">
    <property type="entry name" value="REM16-like"/>
</dbReference>
<keyword evidence="5" id="KW-0539">Nucleus</keyword>
<dbReference type="SMART" id="SM01019">
    <property type="entry name" value="B3"/>
    <property type="match status" value="3"/>
</dbReference>
<comment type="caution">
    <text evidence="8">The sequence shown here is derived from an EMBL/GenBank/DDBJ whole genome shotgun (WGS) entry which is preliminary data.</text>
</comment>